<evidence type="ECO:0000313" key="1">
    <source>
        <dbReference type="EMBL" id="KAF2814256.1"/>
    </source>
</evidence>
<dbReference type="Proteomes" id="UP000504636">
    <property type="component" value="Unplaced"/>
</dbReference>
<dbReference type="EMBL" id="MU003695">
    <property type="protein sequence ID" value="KAF2814256.1"/>
    <property type="molecule type" value="Genomic_DNA"/>
</dbReference>
<dbReference type="PANTHER" id="PTHR33112:SF10">
    <property type="entry name" value="TOL"/>
    <property type="match status" value="1"/>
</dbReference>
<evidence type="ECO:0000313" key="2">
    <source>
        <dbReference type="Proteomes" id="UP000504636"/>
    </source>
</evidence>
<accession>A0A6A6YZ95</accession>
<dbReference type="GeneID" id="54454435"/>
<dbReference type="PANTHER" id="PTHR33112">
    <property type="entry name" value="DOMAIN PROTEIN, PUTATIVE-RELATED"/>
    <property type="match status" value="1"/>
</dbReference>
<reference evidence="3" key="2">
    <citation type="submission" date="2020-04" db="EMBL/GenBank/DDBJ databases">
        <authorList>
            <consortium name="NCBI Genome Project"/>
        </authorList>
    </citation>
    <scope>NUCLEOTIDE SEQUENCE</scope>
    <source>
        <strain evidence="3">CBS 304.34</strain>
    </source>
</reference>
<evidence type="ECO:0000313" key="3">
    <source>
        <dbReference type="RefSeq" id="XP_033581220.1"/>
    </source>
</evidence>
<reference evidence="1 3" key="1">
    <citation type="journal article" date="2020" name="Stud. Mycol.">
        <title>101 Dothideomycetes genomes: a test case for predicting lifestyles and emergence of pathogens.</title>
        <authorList>
            <person name="Haridas S."/>
            <person name="Albert R."/>
            <person name="Binder M."/>
            <person name="Bloem J."/>
            <person name="Labutti K."/>
            <person name="Salamov A."/>
            <person name="Andreopoulos B."/>
            <person name="Baker S."/>
            <person name="Barry K."/>
            <person name="Bills G."/>
            <person name="Bluhm B."/>
            <person name="Cannon C."/>
            <person name="Castanera R."/>
            <person name="Culley D."/>
            <person name="Daum C."/>
            <person name="Ezra D."/>
            <person name="Gonzalez J."/>
            <person name="Henrissat B."/>
            <person name="Kuo A."/>
            <person name="Liang C."/>
            <person name="Lipzen A."/>
            <person name="Lutzoni F."/>
            <person name="Magnuson J."/>
            <person name="Mondo S."/>
            <person name="Nolan M."/>
            <person name="Ohm R."/>
            <person name="Pangilinan J."/>
            <person name="Park H.-J."/>
            <person name="Ramirez L."/>
            <person name="Alfaro M."/>
            <person name="Sun H."/>
            <person name="Tritt A."/>
            <person name="Yoshinaga Y."/>
            <person name="Zwiers L.-H."/>
            <person name="Turgeon B."/>
            <person name="Goodwin S."/>
            <person name="Spatafora J."/>
            <person name="Crous P."/>
            <person name="Grigoriev I."/>
        </authorList>
    </citation>
    <scope>NUCLEOTIDE SEQUENCE</scope>
    <source>
        <strain evidence="1 3">CBS 304.34</strain>
    </source>
</reference>
<dbReference type="AlphaFoldDB" id="A0A6A6YZ95"/>
<reference evidence="3" key="3">
    <citation type="submission" date="2025-04" db="UniProtKB">
        <authorList>
            <consortium name="RefSeq"/>
        </authorList>
    </citation>
    <scope>IDENTIFICATION</scope>
    <source>
        <strain evidence="3">CBS 304.34</strain>
    </source>
</reference>
<dbReference type="RefSeq" id="XP_033581220.1">
    <property type="nucleotide sequence ID" value="XM_033713542.1"/>
</dbReference>
<protein>
    <submittedName>
        <fullName evidence="1 3">Uncharacterized protein</fullName>
    </submittedName>
</protein>
<gene>
    <name evidence="1 3" type="ORF">BDZ99DRAFT_234197</name>
</gene>
<sequence>MDITRTLSFTTSPFFRHYSASALPPREVENIPTLACNRPHPILEESPSLVSLVLDQKRENRISAWYRILELAYARNMTDQTDSLPTLSGLTFRFNTVLRDDYLAGIWKNDLFQSLLWHVADGSLARGMDSFARRKARAPTWSCLSLRRPVSVSREALGDLMWAKCSFDPLVLCEYLGHDIEPENSAAPYGRVRRGALTLRGPLQLFQQTLHQIAIYADDGRLTSMLSHSVNNERYGHCWG</sequence>
<name>A0A6A6YZ95_9PEZI</name>
<keyword evidence="2" id="KW-1185">Reference proteome</keyword>
<organism evidence="1">
    <name type="scientific">Mytilinidion resinicola</name>
    <dbReference type="NCBI Taxonomy" id="574789"/>
    <lineage>
        <taxon>Eukaryota</taxon>
        <taxon>Fungi</taxon>
        <taxon>Dikarya</taxon>
        <taxon>Ascomycota</taxon>
        <taxon>Pezizomycotina</taxon>
        <taxon>Dothideomycetes</taxon>
        <taxon>Pleosporomycetidae</taxon>
        <taxon>Mytilinidiales</taxon>
        <taxon>Mytilinidiaceae</taxon>
        <taxon>Mytilinidion</taxon>
    </lineage>
</organism>
<proteinExistence type="predicted"/>
<dbReference type="OrthoDB" id="3564045at2759"/>